<evidence type="ECO:0000313" key="1">
    <source>
        <dbReference type="EMBL" id="KEQ84334.1"/>
    </source>
</evidence>
<dbReference type="HOGENOM" id="CLU_1602371_0_0_1"/>
<protein>
    <submittedName>
        <fullName evidence="1">Uncharacterized protein</fullName>
    </submittedName>
</protein>
<keyword evidence="2" id="KW-1185">Reference proteome</keyword>
<proteinExistence type="predicted"/>
<dbReference type="AlphaFoldDB" id="A0A074XKS2"/>
<name>A0A074XKS2_AURPU</name>
<dbReference type="GeneID" id="40741720"/>
<reference evidence="1 2" key="1">
    <citation type="journal article" date="2014" name="BMC Genomics">
        <title>Genome sequencing of four Aureobasidium pullulans varieties: biotechnological potential, stress tolerance, and description of new species.</title>
        <authorList>
            <person name="Gostin Ar C."/>
            <person name="Ohm R.A."/>
            <person name="Kogej T."/>
            <person name="Sonjak S."/>
            <person name="Turk M."/>
            <person name="Zajc J."/>
            <person name="Zalar P."/>
            <person name="Grube M."/>
            <person name="Sun H."/>
            <person name="Han J."/>
            <person name="Sharma A."/>
            <person name="Chiniquy J."/>
            <person name="Ngan C.Y."/>
            <person name="Lipzen A."/>
            <person name="Barry K."/>
            <person name="Grigoriev I.V."/>
            <person name="Gunde-Cimerman N."/>
        </authorList>
    </citation>
    <scope>NUCLEOTIDE SEQUENCE [LARGE SCALE GENOMIC DNA]</scope>
    <source>
        <strain evidence="1 2">EXF-150</strain>
    </source>
</reference>
<sequence>MDTTLSAELSAFRDFWTQEGQNIVTSIVDASMPSWGHPHEQLEDFARQVFQTASEHLFHQWQNRSRSAASAPAMANPPVLPPTPTSTFIHDLNDMGIGGAFSGMNDEEPLLPASQQLQDVDMQWMGSEPQQQLQQMMYFGEIPHMDQQQQFWNDHGVLDGMGGWSR</sequence>
<dbReference type="Proteomes" id="UP000030706">
    <property type="component" value="Unassembled WGS sequence"/>
</dbReference>
<accession>A0A074XKS2</accession>
<dbReference type="EMBL" id="KL584982">
    <property type="protein sequence ID" value="KEQ84334.1"/>
    <property type="molecule type" value="Genomic_DNA"/>
</dbReference>
<organism evidence="1 2">
    <name type="scientific">Aureobasidium pullulans EXF-150</name>
    <dbReference type="NCBI Taxonomy" id="1043002"/>
    <lineage>
        <taxon>Eukaryota</taxon>
        <taxon>Fungi</taxon>
        <taxon>Dikarya</taxon>
        <taxon>Ascomycota</taxon>
        <taxon>Pezizomycotina</taxon>
        <taxon>Dothideomycetes</taxon>
        <taxon>Dothideomycetidae</taxon>
        <taxon>Dothideales</taxon>
        <taxon>Saccotheciaceae</taxon>
        <taxon>Aureobasidium</taxon>
    </lineage>
</organism>
<gene>
    <name evidence="1" type="ORF">M438DRAFT_211559</name>
</gene>
<evidence type="ECO:0000313" key="2">
    <source>
        <dbReference type="Proteomes" id="UP000030706"/>
    </source>
</evidence>
<dbReference type="RefSeq" id="XP_029760521.1">
    <property type="nucleotide sequence ID" value="XM_029899414.1"/>
</dbReference>